<comment type="similarity">
    <text evidence="1 3">Belongs to the thiolase-like superfamily. Beta-ketoacyl-ACP synthases family.</text>
</comment>
<dbReference type="EMBL" id="CP163302">
    <property type="protein sequence ID" value="XDP46882.1"/>
    <property type="molecule type" value="Genomic_DNA"/>
</dbReference>
<evidence type="ECO:0000256" key="1">
    <source>
        <dbReference type="ARBA" id="ARBA00008467"/>
    </source>
</evidence>
<keyword evidence="5" id="KW-0012">Acyltransferase</keyword>
<dbReference type="Gene3D" id="3.40.47.10">
    <property type="match status" value="1"/>
</dbReference>
<dbReference type="InterPro" id="IPR020841">
    <property type="entry name" value="PKS_Beta-ketoAc_synthase_dom"/>
</dbReference>
<dbReference type="KEGG" id="spue:AB5L97_07780"/>
<keyword evidence="2 3" id="KW-0808">Transferase</keyword>
<feature type="domain" description="Ketosynthase family 3 (KS3)" evidence="4">
    <location>
        <begin position="1"/>
        <end position="391"/>
    </location>
</feature>
<dbReference type="PROSITE" id="PS52004">
    <property type="entry name" value="KS3_2"/>
    <property type="match status" value="1"/>
</dbReference>
<dbReference type="InterPro" id="IPR016039">
    <property type="entry name" value="Thiolase-like"/>
</dbReference>
<evidence type="ECO:0000256" key="3">
    <source>
        <dbReference type="RuleBase" id="RU003694"/>
    </source>
</evidence>
<dbReference type="SUPFAM" id="SSF53901">
    <property type="entry name" value="Thiolase-like"/>
    <property type="match status" value="2"/>
</dbReference>
<sequence length="403" mass="41657">MRRVVITGVGCVSPFGAGVEALREGILSSRTVFAPVRKFDGSQYGIDAAAEIPEDVDLSGVDGSRPSQLIQLAAEEALRDARLGARDLADAAVVLGTTLGSDEISSALWHETQGLEPDYVAVMGSMAECGGRALVDRWRIGGPCLTVITACAAGTNAIGLGLDLIRIGRADRVVVGGLDTLTQLIYGGFASIGALGTVCLPFAEAGRRQGTVLGENAAVLVLESAESAAQRGAEPYAEVLGYGLSNDAHHMTAPEPEGLGATLAMQRCLEHAGLTPDDVDYVNAHGTGTRLNDPVEVAALRRVFGERLAQVPVSSLKSQIGHGLSSGGAIEAIATVLALKERFLPPTAHAEPTLDAALDFVREPRPTSGVRTAMSNSFAFGGHNASVAFSVWDKGPSTAPAPA</sequence>
<dbReference type="GO" id="GO:0006633">
    <property type="term" value="P:fatty acid biosynthetic process"/>
    <property type="evidence" value="ECO:0007669"/>
    <property type="project" value="InterPro"/>
</dbReference>
<dbReference type="Pfam" id="PF02801">
    <property type="entry name" value="Ketoacyl-synt_C"/>
    <property type="match status" value="1"/>
</dbReference>
<evidence type="ECO:0000313" key="5">
    <source>
        <dbReference type="EMBL" id="XDP46882.1"/>
    </source>
</evidence>
<evidence type="ECO:0000259" key="4">
    <source>
        <dbReference type="PROSITE" id="PS52004"/>
    </source>
</evidence>
<dbReference type="EC" id="2.3.1.-" evidence="5"/>
<dbReference type="PROSITE" id="PS00606">
    <property type="entry name" value="KS3_1"/>
    <property type="match status" value="1"/>
</dbReference>
<dbReference type="Pfam" id="PF00109">
    <property type="entry name" value="ketoacyl-synt"/>
    <property type="match status" value="1"/>
</dbReference>
<dbReference type="InterPro" id="IPR014031">
    <property type="entry name" value="Ketoacyl_synth_C"/>
</dbReference>
<dbReference type="CDD" id="cd00834">
    <property type="entry name" value="KAS_I_II"/>
    <property type="match status" value="1"/>
</dbReference>
<dbReference type="RefSeq" id="WP_369047094.1">
    <property type="nucleotide sequence ID" value="NZ_CP163302.1"/>
</dbReference>
<evidence type="ECO:0000256" key="2">
    <source>
        <dbReference type="ARBA" id="ARBA00022679"/>
    </source>
</evidence>
<dbReference type="PANTHER" id="PTHR11712">
    <property type="entry name" value="POLYKETIDE SYNTHASE-RELATED"/>
    <property type="match status" value="1"/>
</dbReference>
<dbReference type="InterPro" id="IPR018201">
    <property type="entry name" value="Ketoacyl_synth_AS"/>
</dbReference>
<organism evidence="5">
    <name type="scientific">Sinomonas puerhi</name>
    <dbReference type="NCBI Taxonomy" id="3238584"/>
    <lineage>
        <taxon>Bacteria</taxon>
        <taxon>Bacillati</taxon>
        <taxon>Actinomycetota</taxon>
        <taxon>Actinomycetes</taxon>
        <taxon>Micrococcales</taxon>
        <taxon>Micrococcaceae</taxon>
        <taxon>Sinomonas</taxon>
    </lineage>
</organism>
<dbReference type="InterPro" id="IPR000794">
    <property type="entry name" value="Beta-ketoacyl_synthase"/>
</dbReference>
<reference evidence="5" key="1">
    <citation type="submission" date="2024-07" db="EMBL/GenBank/DDBJ databases">
        <authorList>
            <person name="fu j."/>
        </authorList>
    </citation>
    <scope>NUCLEOTIDE SEQUENCE</scope>
    <source>
        <strain evidence="5">P10A9</strain>
    </source>
</reference>
<dbReference type="SMART" id="SM00825">
    <property type="entry name" value="PKS_KS"/>
    <property type="match status" value="1"/>
</dbReference>
<dbReference type="InterPro" id="IPR014030">
    <property type="entry name" value="Ketoacyl_synth_N"/>
</dbReference>
<accession>A0AB39L6U0</accession>
<proteinExistence type="inferred from homology"/>
<protein>
    <submittedName>
        <fullName evidence="5">Beta-ketoacyl-[acyl-carrier-protein] synthase family protein</fullName>
        <ecNumber evidence="5">2.3.1.-</ecNumber>
    </submittedName>
</protein>
<name>A0AB39L6U0_9MICC</name>
<gene>
    <name evidence="5" type="ORF">AB5L97_07780</name>
</gene>
<dbReference type="GO" id="GO:0004315">
    <property type="term" value="F:3-oxoacyl-[acyl-carrier-protein] synthase activity"/>
    <property type="evidence" value="ECO:0007669"/>
    <property type="project" value="InterPro"/>
</dbReference>
<dbReference type="PANTHER" id="PTHR11712:SF336">
    <property type="entry name" value="3-OXOACYL-[ACYL-CARRIER-PROTEIN] SYNTHASE, MITOCHONDRIAL"/>
    <property type="match status" value="1"/>
</dbReference>
<dbReference type="AlphaFoldDB" id="A0AB39L6U0"/>